<evidence type="ECO:0000259" key="2">
    <source>
        <dbReference type="Pfam" id="PF13358"/>
    </source>
</evidence>
<dbReference type="Proteomes" id="UP000192356">
    <property type="component" value="Unassembled WGS sequence"/>
</dbReference>
<dbReference type="AlphaFoldDB" id="A0A1X0Q720"/>
<evidence type="ECO:0000313" key="4">
    <source>
        <dbReference type="Proteomes" id="UP000192356"/>
    </source>
</evidence>
<dbReference type="Pfam" id="PF13358">
    <property type="entry name" value="DDE_3"/>
    <property type="match status" value="1"/>
</dbReference>
<dbReference type="InterPro" id="IPR002492">
    <property type="entry name" value="Transposase_Tc1-like"/>
</dbReference>
<keyword evidence="4" id="KW-1185">Reference proteome</keyword>
<evidence type="ECO:0000259" key="1">
    <source>
        <dbReference type="Pfam" id="PF01498"/>
    </source>
</evidence>
<dbReference type="InterPro" id="IPR047655">
    <property type="entry name" value="Transpos_IS630-like"/>
</dbReference>
<dbReference type="GO" id="GO:0015074">
    <property type="term" value="P:DNA integration"/>
    <property type="evidence" value="ECO:0007669"/>
    <property type="project" value="InterPro"/>
</dbReference>
<dbReference type="Pfam" id="PF01498">
    <property type="entry name" value="HTH_Tnp_Tc3_2"/>
    <property type="match status" value="1"/>
</dbReference>
<dbReference type="GO" id="GO:0003677">
    <property type="term" value="F:DNA binding"/>
    <property type="evidence" value="ECO:0007669"/>
    <property type="project" value="InterPro"/>
</dbReference>
<protein>
    <submittedName>
        <fullName evidence="3">TCB1</fullName>
    </submittedName>
</protein>
<dbReference type="VEuPathDB" id="MicrosporidiaDB:A0H76_1084"/>
<feature type="domain" description="Transposase Tc1-like" evidence="1">
    <location>
        <begin position="67"/>
        <end position="138"/>
    </location>
</feature>
<dbReference type="VEuPathDB" id="MicrosporidiaDB:A0H76_399"/>
<dbReference type="NCBIfam" id="NF033545">
    <property type="entry name" value="transpos_IS630"/>
    <property type="match status" value="1"/>
</dbReference>
<dbReference type="OrthoDB" id="2193700at2759"/>
<dbReference type="InterPro" id="IPR036397">
    <property type="entry name" value="RNaseH_sf"/>
</dbReference>
<gene>
    <name evidence="3" type="primary">TCB1</name>
    <name evidence="3" type="ORF">HERIO_2409</name>
</gene>
<dbReference type="VEuPathDB" id="MicrosporidiaDB:HERIO_2409"/>
<comment type="caution">
    <text evidence="3">The sequence shown here is derived from an EMBL/GenBank/DDBJ whole genome shotgun (WGS) entry which is preliminary data.</text>
</comment>
<dbReference type="EMBL" id="LVKB01000262">
    <property type="protein sequence ID" value="ORD95549.1"/>
    <property type="molecule type" value="Genomic_DNA"/>
</dbReference>
<accession>A0A1X0Q720</accession>
<proteinExistence type="predicted"/>
<dbReference type="GO" id="GO:0006313">
    <property type="term" value="P:DNA transposition"/>
    <property type="evidence" value="ECO:0007669"/>
    <property type="project" value="InterPro"/>
</dbReference>
<dbReference type="Gene3D" id="3.30.420.10">
    <property type="entry name" value="Ribonuclease H-like superfamily/Ribonuclease H"/>
    <property type="match status" value="1"/>
</dbReference>
<reference evidence="3 4" key="1">
    <citation type="journal article" date="2017" name="Environ. Microbiol.">
        <title>Decay of the glycolytic pathway and adaptation to intranuclear parasitism within Enterocytozoonidae microsporidia.</title>
        <authorList>
            <person name="Wiredu Boakye D."/>
            <person name="Jaroenlak P."/>
            <person name="Prachumwat A."/>
            <person name="Williams T.A."/>
            <person name="Bateman K.S."/>
            <person name="Itsathitphaisarn O."/>
            <person name="Sritunyalucksana K."/>
            <person name="Paszkiewicz K.H."/>
            <person name="Moore K.A."/>
            <person name="Stentiford G.D."/>
            <person name="Williams B.A."/>
        </authorList>
    </citation>
    <scope>NUCLEOTIDE SEQUENCE [LARGE SCALE GENOMIC DNA]</scope>
    <source>
        <strain evidence="3 4">GB1</strain>
    </source>
</reference>
<dbReference type="InterPro" id="IPR052338">
    <property type="entry name" value="Transposase_5"/>
</dbReference>
<name>A0A1X0Q720_9MICR</name>
<dbReference type="SUPFAM" id="SSF46689">
    <property type="entry name" value="Homeodomain-like"/>
    <property type="match status" value="1"/>
</dbReference>
<dbReference type="InterPro" id="IPR038717">
    <property type="entry name" value="Tc1-like_DDE_dom"/>
</dbReference>
<evidence type="ECO:0000313" key="3">
    <source>
        <dbReference type="EMBL" id="ORD95549.1"/>
    </source>
</evidence>
<dbReference type="InterPro" id="IPR009057">
    <property type="entry name" value="Homeodomain-like_sf"/>
</dbReference>
<sequence length="338" mass="39016">MTNHITYEVKVLIEDDLISGLSQREAALKRKVSKTLVCNINKKLKNGTPLGKKFGSGQPEILSDELKRQLFLFYDKNHKESCLKITQKFVEKFNVQISRQTVSRILSDFGLVTAKPVKKPLLRPINIEKRLNLSEKFLGISHVTLKTIIFTDECKFNLFNSDGIKYVRYFSGQRYKPENTIPTIKHGGISIMIWGCISYAGVGRIVFIEETMTAAVYKQLLANNLRQSACEMGLEEFILMQDNDPKHTSRLVSNWLDEKEIQVLDWPPQSPDLNPIEAVWALVKCKLAQFGKLKKDELKEKIKEIWYNIPVNLIQKYVNSFQKRCLEVYKAKGYNTKY</sequence>
<dbReference type="PANTHER" id="PTHR23022">
    <property type="entry name" value="TRANSPOSABLE ELEMENT-RELATED"/>
    <property type="match status" value="1"/>
</dbReference>
<organism evidence="3 4">
    <name type="scientific">Hepatospora eriocheir</name>
    <dbReference type="NCBI Taxonomy" id="1081669"/>
    <lineage>
        <taxon>Eukaryota</taxon>
        <taxon>Fungi</taxon>
        <taxon>Fungi incertae sedis</taxon>
        <taxon>Microsporidia</taxon>
        <taxon>Hepatosporidae</taxon>
        <taxon>Hepatospora</taxon>
    </lineage>
</organism>
<dbReference type="PANTHER" id="PTHR23022:SF134">
    <property type="entry name" value="TRANSPOSABLE ELEMENT TC1 TRANSPOSASE"/>
    <property type="match status" value="1"/>
</dbReference>
<feature type="domain" description="Tc1-like transposase DDE" evidence="2">
    <location>
        <begin position="148"/>
        <end position="295"/>
    </location>
</feature>
<dbReference type="Gene3D" id="1.10.10.60">
    <property type="entry name" value="Homeodomain-like"/>
    <property type="match status" value="1"/>
</dbReference>